<dbReference type="STRING" id="31958.SD37_10590"/>
<dbReference type="CDD" id="cd11030">
    <property type="entry name" value="CYP105-like"/>
    <property type="match status" value="1"/>
</dbReference>
<sequence length="394" mass="42867">MSRVRLWDGSTPWLITRYEDVRTVLADRRASANPDLPGYPHVSAGGAAQQRRVRTFLDMDDPEHLVYRRLLAADFTVRRSEGRRAHIQQVVDDLITTMLAGPDPADLVTAVALPLSVRVICSLLGVPYADREFFQRASNTVVSSRASEQRVLSATEELLDYLATLIDRKAEEPRDDLLSRLAVDELGAGRMTREQLASIAHVLLVAGHETSANMIAVGMALLLANPGHADAVRTADGPATLANAVEELLRFLSIVQSGRRRVALADMEIGGTLIRAGEGMVVATDVANRDETAFPDPATFDIGRRARHHLAFGHGTHLCIGQALARVELQVAFGTLVRRIPTLALDCPVDELTFKHASVVYGVGELPVTWHRPRNGAAPASTATKEIIHARTGD</sequence>
<evidence type="ECO:0000256" key="1">
    <source>
        <dbReference type="ARBA" id="ARBA00004660"/>
    </source>
</evidence>
<keyword evidence="3 9" id="KW-0349">Heme</keyword>
<dbReference type="Proteomes" id="UP000093695">
    <property type="component" value="Chromosome"/>
</dbReference>
<dbReference type="PANTHER" id="PTHR46696:SF1">
    <property type="entry name" value="CYTOCHROME P450 YJIB-RELATED"/>
    <property type="match status" value="1"/>
</dbReference>
<comment type="pathway">
    <text evidence="1">Antibiotic biosynthesis; vancomycin biosynthesis.</text>
</comment>
<evidence type="ECO:0000313" key="11">
    <source>
        <dbReference type="Proteomes" id="UP000093695"/>
    </source>
</evidence>
<dbReference type="PRINTS" id="PR00385">
    <property type="entry name" value="P450"/>
</dbReference>
<protein>
    <submittedName>
        <fullName evidence="10">Cytochrome</fullName>
    </submittedName>
</protein>
<evidence type="ECO:0000256" key="9">
    <source>
        <dbReference type="RuleBase" id="RU000461"/>
    </source>
</evidence>
<name>A0A193BV39_AMYOR</name>
<keyword evidence="11" id="KW-1185">Reference proteome</keyword>
<evidence type="ECO:0000256" key="2">
    <source>
        <dbReference type="ARBA" id="ARBA00010617"/>
    </source>
</evidence>
<dbReference type="InterPro" id="IPR002397">
    <property type="entry name" value="Cyt_P450_B"/>
</dbReference>
<evidence type="ECO:0000256" key="6">
    <source>
        <dbReference type="ARBA" id="ARBA00023004"/>
    </source>
</evidence>
<dbReference type="InterPro" id="IPR001128">
    <property type="entry name" value="Cyt_P450"/>
</dbReference>
<comment type="function">
    <text evidence="8">Involved in the coupling of aromatic side chains of the heptapeptide of vancomycin.</text>
</comment>
<keyword evidence="4 9" id="KW-0479">Metal-binding</keyword>
<dbReference type="PANTHER" id="PTHR46696">
    <property type="entry name" value="P450, PUTATIVE (EUROFUNG)-RELATED"/>
    <property type="match status" value="1"/>
</dbReference>
<dbReference type="InterPro" id="IPR036396">
    <property type="entry name" value="Cyt_P450_sf"/>
</dbReference>
<dbReference type="SUPFAM" id="SSF48264">
    <property type="entry name" value="Cytochrome P450"/>
    <property type="match status" value="1"/>
</dbReference>
<evidence type="ECO:0000256" key="7">
    <source>
        <dbReference type="ARBA" id="ARBA00023033"/>
    </source>
</evidence>
<dbReference type="EMBL" id="CP016174">
    <property type="protein sequence ID" value="ANN16043.1"/>
    <property type="molecule type" value="Genomic_DNA"/>
</dbReference>
<evidence type="ECO:0000256" key="4">
    <source>
        <dbReference type="ARBA" id="ARBA00022723"/>
    </source>
</evidence>
<dbReference type="GO" id="GO:0016705">
    <property type="term" value="F:oxidoreductase activity, acting on paired donors, with incorporation or reduction of molecular oxygen"/>
    <property type="evidence" value="ECO:0007669"/>
    <property type="project" value="InterPro"/>
</dbReference>
<evidence type="ECO:0000256" key="5">
    <source>
        <dbReference type="ARBA" id="ARBA00023002"/>
    </source>
</evidence>
<reference evidence="10 11" key="1">
    <citation type="journal article" date="2015" name="Genome Announc.">
        <title>Draft Genome Sequence of Norvancomycin-Producing Strain Amycolatopsis orientalis CPCC200066.</title>
        <authorList>
            <person name="Lei X."/>
            <person name="Yuan F."/>
            <person name="Shi Y."/>
            <person name="Li X."/>
            <person name="Wang L."/>
            <person name="Hong B."/>
        </authorList>
    </citation>
    <scope>NUCLEOTIDE SEQUENCE [LARGE SCALE GENOMIC DNA]</scope>
    <source>
        <strain evidence="10 11">B-37</strain>
    </source>
</reference>
<dbReference type="GO" id="GO:0005506">
    <property type="term" value="F:iron ion binding"/>
    <property type="evidence" value="ECO:0007669"/>
    <property type="project" value="InterPro"/>
</dbReference>
<dbReference type="PRINTS" id="PR00359">
    <property type="entry name" value="BP450"/>
</dbReference>
<dbReference type="FunFam" id="1.10.630.10:FF:000018">
    <property type="entry name" value="Cytochrome P450 monooxygenase"/>
    <property type="match status" value="1"/>
</dbReference>
<evidence type="ECO:0000256" key="8">
    <source>
        <dbReference type="ARBA" id="ARBA00055433"/>
    </source>
</evidence>
<dbReference type="PROSITE" id="PS00086">
    <property type="entry name" value="CYTOCHROME_P450"/>
    <property type="match status" value="1"/>
</dbReference>
<evidence type="ECO:0000313" key="10">
    <source>
        <dbReference type="EMBL" id="ANN16043.1"/>
    </source>
</evidence>
<keyword evidence="5 9" id="KW-0560">Oxidoreductase</keyword>
<gene>
    <name evidence="10" type="ORF">SD37_10590</name>
</gene>
<dbReference type="RefSeq" id="WP_063774568.1">
    <property type="nucleotide sequence ID" value="NZ_CP016174.1"/>
</dbReference>
<dbReference type="Pfam" id="PF00067">
    <property type="entry name" value="p450"/>
    <property type="match status" value="1"/>
</dbReference>
<organism evidence="10 11">
    <name type="scientific">Amycolatopsis orientalis</name>
    <name type="common">Nocardia orientalis</name>
    <dbReference type="NCBI Taxonomy" id="31958"/>
    <lineage>
        <taxon>Bacteria</taxon>
        <taxon>Bacillati</taxon>
        <taxon>Actinomycetota</taxon>
        <taxon>Actinomycetes</taxon>
        <taxon>Pseudonocardiales</taxon>
        <taxon>Pseudonocardiaceae</taxon>
        <taxon>Amycolatopsis</taxon>
    </lineage>
</organism>
<evidence type="ECO:0000256" key="3">
    <source>
        <dbReference type="ARBA" id="ARBA00022617"/>
    </source>
</evidence>
<dbReference type="GO" id="GO:0020037">
    <property type="term" value="F:heme binding"/>
    <property type="evidence" value="ECO:0007669"/>
    <property type="project" value="InterPro"/>
</dbReference>
<dbReference type="KEGG" id="aori:SD37_10590"/>
<comment type="similarity">
    <text evidence="2 9">Belongs to the cytochrome P450 family.</text>
</comment>
<accession>A0A193BV39</accession>
<dbReference type="InterPro" id="IPR017972">
    <property type="entry name" value="Cyt_P450_CS"/>
</dbReference>
<proteinExistence type="inferred from homology"/>
<dbReference type="GO" id="GO:0004497">
    <property type="term" value="F:monooxygenase activity"/>
    <property type="evidence" value="ECO:0007669"/>
    <property type="project" value="UniProtKB-KW"/>
</dbReference>
<keyword evidence="6 9" id="KW-0408">Iron</keyword>
<dbReference type="Gene3D" id="1.10.630.10">
    <property type="entry name" value="Cytochrome P450"/>
    <property type="match status" value="1"/>
</dbReference>
<dbReference type="AlphaFoldDB" id="A0A193BV39"/>
<keyword evidence="7 9" id="KW-0503">Monooxygenase</keyword>